<evidence type="ECO:0000313" key="2">
    <source>
        <dbReference type="EMBL" id="CAB1438349.1"/>
    </source>
</evidence>
<sequence>MEVSRGMKVKHAVDSRYQTKDSPPRFNVSPVVASSSAVKSVHSSTKRHEHMKPQQVRLRAIRTKTSRHKTIFFPAATGLINKARDPHLSLTLIPPPRLNSVLH</sequence>
<protein>
    <submittedName>
        <fullName evidence="2">Uncharacterized protein</fullName>
    </submittedName>
</protein>
<reference evidence="2" key="1">
    <citation type="submission" date="2020-03" db="EMBL/GenBank/DDBJ databases">
        <authorList>
            <person name="Weist P."/>
        </authorList>
    </citation>
    <scope>NUCLEOTIDE SEQUENCE</scope>
</reference>
<evidence type="ECO:0000256" key="1">
    <source>
        <dbReference type="SAM" id="MobiDB-lite"/>
    </source>
</evidence>
<gene>
    <name evidence="2" type="ORF">PLEPLA_LOCUS26289</name>
</gene>
<dbReference type="AlphaFoldDB" id="A0A9N7UUG7"/>
<accession>A0A9N7UUG7</accession>
<proteinExistence type="predicted"/>
<feature type="compositionally biased region" description="Basic and acidic residues" evidence="1">
    <location>
        <begin position="11"/>
        <end position="23"/>
    </location>
</feature>
<organism evidence="2 3">
    <name type="scientific">Pleuronectes platessa</name>
    <name type="common">European plaice</name>
    <dbReference type="NCBI Taxonomy" id="8262"/>
    <lineage>
        <taxon>Eukaryota</taxon>
        <taxon>Metazoa</taxon>
        <taxon>Chordata</taxon>
        <taxon>Craniata</taxon>
        <taxon>Vertebrata</taxon>
        <taxon>Euteleostomi</taxon>
        <taxon>Actinopterygii</taxon>
        <taxon>Neopterygii</taxon>
        <taxon>Teleostei</taxon>
        <taxon>Neoteleostei</taxon>
        <taxon>Acanthomorphata</taxon>
        <taxon>Carangaria</taxon>
        <taxon>Pleuronectiformes</taxon>
        <taxon>Pleuronectoidei</taxon>
        <taxon>Pleuronectidae</taxon>
        <taxon>Pleuronectes</taxon>
    </lineage>
</organism>
<name>A0A9N7UUG7_PLEPL</name>
<keyword evidence="3" id="KW-1185">Reference proteome</keyword>
<feature type="region of interest" description="Disordered" evidence="1">
    <location>
        <begin position="1"/>
        <end position="56"/>
    </location>
</feature>
<evidence type="ECO:0000313" key="3">
    <source>
        <dbReference type="Proteomes" id="UP001153269"/>
    </source>
</evidence>
<comment type="caution">
    <text evidence="2">The sequence shown here is derived from an EMBL/GenBank/DDBJ whole genome shotgun (WGS) entry which is preliminary data.</text>
</comment>
<dbReference type="Proteomes" id="UP001153269">
    <property type="component" value="Unassembled WGS sequence"/>
</dbReference>
<dbReference type="EMBL" id="CADEAL010002143">
    <property type="protein sequence ID" value="CAB1438349.1"/>
    <property type="molecule type" value="Genomic_DNA"/>
</dbReference>
<feature type="compositionally biased region" description="Low complexity" evidence="1">
    <location>
        <begin position="28"/>
        <end position="43"/>
    </location>
</feature>